<evidence type="ECO:0000313" key="10">
    <source>
        <dbReference type="Proteomes" id="UP000695000"/>
    </source>
</evidence>
<feature type="transmembrane region" description="Helical" evidence="8">
    <location>
        <begin position="69"/>
        <end position="88"/>
    </location>
</feature>
<evidence type="ECO:0000313" key="11">
    <source>
        <dbReference type="RefSeq" id="XP_017776197.1"/>
    </source>
</evidence>
<keyword evidence="7 8" id="KW-0472">Membrane</keyword>
<gene>
    <name evidence="11" type="primary">LOC108562394</name>
</gene>
<keyword evidence="10" id="KW-1185">Reference proteome</keyword>
<evidence type="ECO:0000256" key="7">
    <source>
        <dbReference type="ARBA" id="ARBA00023136"/>
    </source>
</evidence>
<evidence type="ECO:0000256" key="8">
    <source>
        <dbReference type="SAM" id="Phobius"/>
    </source>
</evidence>
<evidence type="ECO:0000256" key="6">
    <source>
        <dbReference type="ARBA" id="ARBA00022833"/>
    </source>
</evidence>
<keyword evidence="6" id="KW-0862">Zinc</keyword>
<reference evidence="11" key="1">
    <citation type="submission" date="2025-08" db="UniProtKB">
        <authorList>
            <consortium name="RefSeq"/>
        </authorList>
    </citation>
    <scope>IDENTIFICATION</scope>
    <source>
        <tissue evidence="11">Whole Larva</tissue>
    </source>
</reference>
<comment type="similarity">
    <text evidence="4">Belongs to the CDIP1/LITAF family.</text>
</comment>
<comment type="subcellular location">
    <subcellularLocation>
        <location evidence="2">Endosome membrane</location>
        <topology evidence="2">Peripheral membrane protein</topology>
    </subcellularLocation>
    <subcellularLocation>
        <location evidence="1">Late endosome membrane</location>
    </subcellularLocation>
    <subcellularLocation>
        <location evidence="3">Lysosome membrane</location>
        <topology evidence="3">Peripheral membrane protein</topology>
        <orientation evidence="3">Cytoplasmic side</orientation>
    </subcellularLocation>
</comment>
<keyword evidence="8" id="KW-1133">Transmembrane helix</keyword>
<protein>
    <submittedName>
        <fullName evidence="11">Lipopolysaccharide-induced tumor necrosis factor-alpha factor homolog</fullName>
    </submittedName>
</protein>
<feature type="domain" description="LITAF" evidence="9">
    <location>
        <begin position="28"/>
        <end position="109"/>
    </location>
</feature>
<evidence type="ECO:0000256" key="4">
    <source>
        <dbReference type="ARBA" id="ARBA00005975"/>
    </source>
</evidence>
<keyword evidence="5" id="KW-0479">Metal-binding</keyword>
<evidence type="ECO:0000256" key="5">
    <source>
        <dbReference type="ARBA" id="ARBA00022723"/>
    </source>
</evidence>
<name>A0ABM1MNP7_NICVS</name>
<evidence type="ECO:0000256" key="3">
    <source>
        <dbReference type="ARBA" id="ARBA00004630"/>
    </source>
</evidence>
<evidence type="ECO:0000256" key="1">
    <source>
        <dbReference type="ARBA" id="ARBA00004414"/>
    </source>
</evidence>
<dbReference type="PROSITE" id="PS51837">
    <property type="entry name" value="LITAF"/>
    <property type="match status" value="1"/>
</dbReference>
<keyword evidence="8" id="KW-0812">Transmembrane</keyword>
<organism evidence="10 11">
    <name type="scientific">Nicrophorus vespilloides</name>
    <name type="common">Boreal carrion beetle</name>
    <dbReference type="NCBI Taxonomy" id="110193"/>
    <lineage>
        <taxon>Eukaryota</taxon>
        <taxon>Metazoa</taxon>
        <taxon>Ecdysozoa</taxon>
        <taxon>Arthropoda</taxon>
        <taxon>Hexapoda</taxon>
        <taxon>Insecta</taxon>
        <taxon>Pterygota</taxon>
        <taxon>Neoptera</taxon>
        <taxon>Endopterygota</taxon>
        <taxon>Coleoptera</taxon>
        <taxon>Polyphaga</taxon>
        <taxon>Staphyliniformia</taxon>
        <taxon>Silphidae</taxon>
        <taxon>Nicrophorinae</taxon>
        <taxon>Nicrophorus</taxon>
    </lineage>
</organism>
<dbReference type="InterPro" id="IPR006629">
    <property type="entry name" value="LITAF"/>
</dbReference>
<dbReference type="Pfam" id="PF10601">
    <property type="entry name" value="zf-LITAF-like"/>
    <property type="match status" value="1"/>
</dbReference>
<dbReference type="PANTHER" id="PTHR23292">
    <property type="entry name" value="LIPOPOLYSACCHARIDE-INDUCED TUMOR NECROSIS FACTOR-ALPHA FACTOR"/>
    <property type="match status" value="1"/>
</dbReference>
<proteinExistence type="inferred from homology"/>
<accession>A0ABM1MNP7</accession>
<dbReference type="SMART" id="SM00714">
    <property type="entry name" value="LITAF"/>
    <property type="match status" value="1"/>
</dbReference>
<dbReference type="GeneID" id="108562394"/>
<evidence type="ECO:0000259" key="9">
    <source>
        <dbReference type="PROSITE" id="PS51837"/>
    </source>
</evidence>
<dbReference type="PANTHER" id="PTHR23292:SF14">
    <property type="entry name" value="FI16615P1-RELATED"/>
    <property type="match status" value="1"/>
</dbReference>
<dbReference type="InterPro" id="IPR037519">
    <property type="entry name" value="LITAF_fam"/>
</dbReference>
<dbReference type="Proteomes" id="UP000695000">
    <property type="component" value="Unplaced"/>
</dbReference>
<sequence>MDKYNLVDDPPPPYGAVPTANVPPPIGLAGIQVRPIVNFGPINQHCVCPNCHADIMTTVTIRPNFRTHALAAFLCIFCCPCMCVPYLVDSCQNIDHHCPSCNAYLGTYS</sequence>
<evidence type="ECO:0000256" key="2">
    <source>
        <dbReference type="ARBA" id="ARBA00004481"/>
    </source>
</evidence>
<dbReference type="RefSeq" id="XP_017776197.1">
    <property type="nucleotide sequence ID" value="XM_017920708.1"/>
</dbReference>